<gene>
    <name evidence="1" type="ORF">MNOR_LOCUS33608</name>
</gene>
<organism evidence="1 2">
    <name type="scientific">Meganyctiphanes norvegica</name>
    <name type="common">Northern krill</name>
    <name type="synonym">Thysanopoda norvegica</name>
    <dbReference type="NCBI Taxonomy" id="48144"/>
    <lineage>
        <taxon>Eukaryota</taxon>
        <taxon>Metazoa</taxon>
        <taxon>Ecdysozoa</taxon>
        <taxon>Arthropoda</taxon>
        <taxon>Crustacea</taxon>
        <taxon>Multicrustacea</taxon>
        <taxon>Malacostraca</taxon>
        <taxon>Eumalacostraca</taxon>
        <taxon>Eucarida</taxon>
        <taxon>Euphausiacea</taxon>
        <taxon>Euphausiidae</taxon>
        <taxon>Meganyctiphanes</taxon>
    </lineage>
</organism>
<reference evidence="1 2" key="1">
    <citation type="submission" date="2024-05" db="EMBL/GenBank/DDBJ databases">
        <authorList>
            <person name="Wallberg A."/>
        </authorList>
    </citation>
    <scope>NUCLEOTIDE SEQUENCE [LARGE SCALE GENOMIC DNA]</scope>
</reference>
<evidence type="ECO:0008006" key="3">
    <source>
        <dbReference type="Google" id="ProtNLM"/>
    </source>
</evidence>
<dbReference type="EMBL" id="CAXKWB010048987">
    <property type="protein sequence ID" value="CAL4167636.1"/>
    <property type="molecule type" value="Genomic_DNA"/>
</dbReference>
<feature type="non-terminal residue" evidence="1">
    <location>
        <position position="135"/>
    </location>
</feature>
<feature type="non-terminal residue" evidence="1">
    <location>
        <position position="1"/>
    </location>
</feature>
<dbReference type="AlphaFoldDB" id="A0AAV2S8K6"/>
<protein>
    <recommendedName>
        <fullName evidence="3">Galectin</fullName>
    </recommendedName>
</protein>
<accession>A0AAV2S8K6</accession>
<dbReference type="Proteomes" id="UP001497623">
    <property type="component" value="Unassembled WGS sequence"/>
</dbReference>
<name>A0AAV2S8K6_MEGNR</name>
<keyword evidence="2" id="KW-1185">Reference proteome</keyword>
<proteinExistence type="predicted"/>
<evidence type="ECO:0000313" key="2">
    <source>
        <dbReference type="Proteomes" id="UP001497623"/>
    </source>
</evidence>
<sequence>CPVNASYKKEHWSGEEVKFAVYVLENDVVNIKITYEFLDEADFFTTFYFSPSIEHSKRIETVNGEDKYFDLKTMEDENNWVEFQISSKKGSIELKCEPNTHVIIPIYQEKPTFKDLIIRASNISFCENERDWEIF</sequence>
<evidence type="ECO:0000313" key="1">
    <source>
        <dbReference type="EMBL" id="CAL4167636.1"/>
    </source>
</evidence>
<comment type="caution">
    <text evidence="1">The sequence shown here is derived from an EMBL/GenBank/DDBJ whole genome shotgun (WGS) entry which is preliminary data.</text>
</comment>